<evidence type="ECO:0000256" key="1">
    <source>
        <dbReference type="SAM" id="MobiDB-lite"/>
    </source>
</evidence>
<dbReference type="PANTHER" id="PTHR23150">
    <property type="entry name" value="SULFATASE MODIFYING FACTOR 1, 2"/>
    <property type="match status" value="1"/>
</dbReference>
<feature type="domain" description="Sulfatase-modifying factor enzyme-like" evidence="2">
    <location>
        <begin position="48"/>
        <end position="324"/>
    </location>
</feature>
<comment type="caution">
    <text evidence="3">The sequence shown here is derived from an EMBL/GenBank/DDBJ whole genome shotgun (WGS) entry which is preliminary data.</text>
</comment>
<organism evidence="3 4">
    <name type="scientific">Pseudooceanicola antarcticus</name>
    <dbReference type="NCBI Taxonomy" id="1247613"/>
    <lineage>
        <taxon>Bacteria</taxon>
        <taxon>Pseudomonadati</taxon>
        <taxon>Pseudomonadota</taxon>
        <taxon>Alphaproteobacteria</taxon>
        <taxon>Rhodobacterales</taxon>
        <taxon>Paracoccaceae</taxon>
        <taxon>Pseudooceanicola</taxon>
    </lineage>
</organism>
<evidence type="ECO:0000313" key="4">
    <source>
        <dbReference type="Proteomes" id="UP000231702"/>
    </source>
</evidence>
<dbReference type="InterPro" id="IPR005532">
    <property type="entry name" value="SUMF_dom"/>
</dbReference>
<sequence>MMIQKSEGRCCGGGRKPDGMRKDDASYMAAALAVPRAAPETRQDLSAALVSIPGGHFEMGTRVSRYADDLDSPRRKVKVSGFRIADATVSNAEYARFVAETSYRTVSEVEGWSYVFHLQLADPTLWPEHPPGLPWWRLVLGASWAQPEGPGSSWEDRADHPAVHLTWFDALAYVTWAGLRLPREAEWERAARGGLVNKKFPWGNKLVPESGFAMNTWQGDFPHENSAEDGYIGTAPVRSYAPNGYGLYNMTGNVWEWVQDFYGPRPAPSRLPEKDPTGPEAGSARIQRGGSFLCHVSYCDRYHVHSRTRNDANSSTANCGFRVASDAG</sequence>
<name>A0ABX4MTP0_9RHOB</name>
<keyword evidence="4" id="KW-1185">Reference proteome</keyword>
<feature type="region of interest" description="Disordered" evidence="1">
    <location>
        <begin position="1"/>
        <end position="20"/>
    </location>
</feature>
<dbReference type="Pfam" id="PF03781">
    <property type="entry name" value="FGE-sulfatase"/>
    <property type="match status" value="1"/>
</dbReference>
<dbReference type="SUPFAM" id="SSF56436">
    <property type="entry name" value="C-type lectin-like"/>
    <property type="match status" value="1"/>
</dbReference>
<dbReference type="Gene3D" id="3.90.1580.10">
    <property type="entry name" value="paralog of FGE (formylglycine-generating enzyme)"/>
    <property type="match status" value="1"/>
</dbReference>
<dbReference type="PANTHER" id="PTHR23150:SF19">
    <property type="entry name" value="FORMYLGLYCINE-GENERATING ENZYME"/>
    <property type="match status" value="1"/>
</dbReference>
<evidence type="ECO:0000313" key="3">
    <source>
        <dbReference type="EMBL" id="PJE30954.1"/>
    </source>
</evidence>
<accession>A0ABX4MTP0</accession>
<dbReference type="InterPro" id="IPR051043">
    <property type="entry name" value="Sulfatase_Mod_Factor_Kinase"/>
</dbReference>
<gene>
    <name evidence="3" type="ORF">CVM39_05790</name>
</gene>
<dbReference type="Proteomes" id="UP000231702">
    <property type="component" value="Unassembled WGS sequence"/>
</dbReference>
<protein>
    <submittedName>
        <fullName evidence="3">Formylglycine-generating enzyme family protein</fullName>
    </submittedName>
</protein>
<dbReference type="EMBL" id="PGTD01000012">
    <property type="protein sequence ID" value="PJE30954.1"/>
    <property type="molecule type" value="Genomic_DNA"/>
</dbReference>
<evidence type="ECO:0000259" key="2">
    <source>
        <dbReference type="Pfam" id="PF03781"/>
    </source>
</evidence>
<dbReference type="InterPro" id="IPR042095">
    <property type="entry name" value="SUMF_sf"/>
</dbReference>
<reference evidence="3 4" key="1">
    <citation type="journal article" date="2018" name="Int. J. Syst. Evol. Microbiol.">
        <title>Pseudooceanicola lipolyticus sp. nov., a marine alphaproteobacterium, reclassification of Oceanicola flagellatus as Pseudooceanicola flagellatus comb. nov. and emended description of the genus Pseudooceanicola.</title>
        <authorList>
            <person name="Huang M.-M."/>
            <person name="Guo L.-L."/>
            <person name="Wu Y.-H."/>
            <person name="Lai Q.-L."/>
            <person name="Shao Z.-Z."/>
            <person name="Wang C.-S."/>
            <person name="Wu M."/>
            <person name="Xu X.-W."/>
        </authorList>
    </citation>
    <scope>NUCLEOTIDE SEQUENCE [LARGE SCALE GENOMIC DNA]</scope>
    <source>
        <strain evidence="3 4">Ar-45</strain>
    </source>
</reference>
<proteinExistence type="predicted"/>
<dbReference type="InterPro" id="IPR016187">
    <property type="entry name" value="CTDL_fold"/>
</dbReference>